<evidence type="ECO:0000313" key="1">
    <source>
        <dbReference type="EMBL" id="GFY68395.1"/>
    </source>
</evidence>
<reference evidence="1" key="1">
    <citation type="submission" date="2020-08" db="EMBL/GenBank/DDBJ databases">
        <title>Multicomponent nature underlies the extraordinary mechanical properties of spider dragline silk.</title>
        <authorList>
            <person name="Kono N."/>
            <person name="Nakamura H."/>
            <person name="Mori M."/>
            <person name="Yoshida Y."/>
            <person name="Ohtoshi R."/>
            <person name="Malay A.D."/>
            <person name="Moran D.A.P."/>
            <person name="Tomita M."/>
            <person name="Numata K."/>
            <person name="Arakawa K."/>
        </authorList>
    </citation>
    <scope>NUCLEOTIDE SEQUENCE</scope>
</reference>
<dbReference type="AlphaFoldDB" id="A0A8X6Y926"/>
<sequence>MKGKRDLSPVCQERLLWLSLGVTTGGNRSELIKTHDSTCREDRDEDDWT</sequence>
<comment type="caution">
    <text evidence="1">The sequence shown here is derived from an EMBL/GenBank/DDBJ whole genome shotgun (WGS) entry which is preliminary data.</text>
</comment>
<dbReference type="EMBL" id="BMAV01017042">
    <property type="protein sequence ID" value="GFY68395.1"/>
    <property type="molecule type" value="Genomic_DNA"/>
</dbReference>
<proteinExistence type="predicted"/>
<name>A0A8X6Y926_9ARAC</name>
<dbReference type="Proteomes" id="UP000886998">
    <property type="component" value="Unassembled WGS sequence"/>
</dbReference>
<accession>A0A8X6Y926</accession>
<feature type="non-terminal residue" evidence="1">
    <location>
        <position position="1"/>
    </location>
</feature>
<evidence type="ECO:0000313" key="2">
    <source>
        <dbReference type="Proteomes" id="UP000886998"/>
    </source>
</evidence>
<organism evidence="1 2">
    <name type="scientific">Trichonephila inaurata madagascariensis</name>
    <dbReference type="NCBI Taxonomy" id="2747483"/>
    <lineage>
        <taxon>Eukaryota</taxon>
        <taxon>Metazoa</taxon>
        <taxon>Ecdysozoa</taxon>
        <taxon>Arthropoda</taxon>
        <taxon>Chelicerata</taxon>
        <taxon>Arachnida</taxon>
        <taxon>Araneae</taxon>
        <taxon>Araneomorphae</taxon>
        <taxon>Entelegynae</taxon>
        <taxon>Araneoidea</taxon>
        <taxon>Nephilidae</taxon>
        <taxon>Trichonephila</taxon>
        <taxon>Trichonephila inaurata</taxon>
    </lineage>
</organism>
<gene>
    <name evidence="1" type="ORF">TNIN_490871</name>
</gene>
<protein>
    <submittedName>
        <fullName evidence="1">Uncharacterized protein</fullName>
    </submittedName>
</protein>
<keyword evidence="2" id="KW-1185">Reference proteome</keyword>